<keyword evidence="3" id="KW-1185">Reference proteome</keyword>
<sequence length="396" mass="44168">MDGRPTSHRVDTVARATPFQRLYEFYRLSGYERRRHEPGVLDFTFGDPHEPPSEAYVEALREATVPQHELWFAYNFGDAKAIDAATESLRRHVGMPFEPADVHLTTGGFAAISTALKIVGDPGDEVLYSLPPWFLYEGLILEAGLVPVKVSIDRDTFDLDLDAIAAAITPRTRIVIVNSPNNPTGRIYPPETLERLAAVLEDASQRNGRRIHLVSDEAYNRIVYDGAHFRSPTEFYPWSFLAYSYGKTLLSPGERIGYLAVPPTMPDREELRAAIEAIQITGGWLFPNASMQYALPKLETLAFDIPLYQRKRDVMVAALREIGYRVSVPEGTFYLFPEAPGGDDAAFAQALDREGVLVLPGTMFETPGFFRICLTATMATIEESLPRFAAAFDRVG</sequence>
<evidence type="ECO:0000313" key="2">
    <source>
        <dbReference type="EMBL" id="MRG59492.1"/>
    </source>
</evidence>
<dbReference type="RefSeq" id="WP_153683980.1">
    <property type="nucleotide sequence ID" value="NZ_WJIF01000003.1"/>
</dbReference>
<dbReference type="SUPFAM" id="SSF53383">
    <property type="entry name" value="PLP-dependent transferases"/>
    <property type="match status" value="1"/>
</dbReference>
<feature type="domain" description="Aminotransferase class I/classII large" evidence="1">
    <location>
        <begin position="40"/>
        <end position="383"/>
    </location>
</feature>
<dbReference type="InterPro" id="IPR015421">
    <property type="entry name" value="PyrdxlP-dep_Trfase_major"/>
</dbReference>
<dbReference type="PANTHER" id="PTHR42691">
    <property type="entry name" value="ASPARTATE AMINOTRANSFERASE YHDR-RELATED"/>
    <property type="match status" value="1"/>
</dbReference>
<dbReference type="CDD" id="cd00609">
    <property type="entry name" value="AAT_like"/>
    <property type="match status" value="1"/>
</dbReference>
<accession>A0A6I2F4F6</accession>
<dbReference type="Gene3D" id="3.40.640.10">
    <property type="entry name" value="Type I PLP-dependent aspartate aminotransferase-like (Major domain)"/>
    <property type="match status" value="1"/>
</dbReference>
<keyword evidence="2" id="KW-0808">Transferase</keyword>
<evidence type="ECO:0000313" key="3">
    <source>
        <dbReference type="Proteomes" id="UP000431080"/>
    </source>
</evidence>
<reference evidence="2 3" key="1">
    <citation type="submission" date="2019-10" db="EMBL/GenBank/DDBJ databases">
        <authorList>
            <person name="Nie G."/>
            <person name="Ming H."/>
            <person name="Yi B."/>
        </authorList>
    </citation>
    <scope>NUCLEOTIDE SEQUENCE [LARGE SCALE GENOMIC DNA]</scope>
    <source>
        <strain evidence="2 3">CFH 90414</strain>
    </source>
</reference>
<dbReference type="GO" id="GO:0030170">
    <property type="term" value="F:pyridoxal phosphate binding"/>
    <property type="evidence" value="ECO:0007669"/>
    <property type="project" value="InterPro"/>
</dbReference>
<dbReference type="Pfam" id="PF00155">
    <property type="entry name" value="Aminotran_1_2"/>
    <property type="match status" value="1"/>
</dbReference>
<evidence type="ECO:0000259" key="1">
    <source>
        <dbReference type="Pfam" id="PF00155"/>
    </source>
</evidence>
<dbReference type="InterPro" id="IPR015424">
    <property type="entry name" value="PyrdxlP-dep_Trfase"/>
</dbReference>
<dbReference type="AlphaFoldDB" id="A0A6I2F4F6"/>
<dbReference type="GO" id="GO:0008483">
    <property type="term" value="F:transaminase activity"/>
    <property type="evidence" value="ECO:0007669"/>
    <property type="project" value="UniProtKB-KW"/>
</dbReference>
<keyword evidence="2" id="KW-0032">Aminotransferase</keyword>
<dbReference type="EMBL" id="WJIF01000003">
    <property type="protein sequence ID" value="MRG59492.1"/>
    <property type="molecule type" value="Genomic_DNA"/>
</dbReference>
<gene>
    <name evidence="2" type="ORF">GE115_06340</name>
</gene>
<protein>
    <submittedName>
        <fullName evidence="2">Aminotransferase class I/II-fold pyridoxal phosphate-dependent enzyme</fullName>
    </submittedName>
</protein>
<comment type="caution">
    <text evidence="2">The sequence shown here is derived from an EMBL/GenBank/DDBJ whole genome shotgun (WGS) entry which is preliminary data.</text>
</comment>
<proteinExistence type="predicted"/>
<organism evidence="2 3">
    <name type="scientific">Agromyces agglutinans</name>
    <dbReference type="NCBI Taxonomy" id="2662258"/>
    <lineage>
        <taxon>Bacteria</taxon>
        <taxon>Bacillati</taxon>
        <taxon>Actinomycetota</taxon>
        <taxon>Actinomycetes</taxon>
        <taxon>Micrococcales</taxon>
        <taxon>Microbacteriaceae</taxon>
        <taxon>Agromyces</taxon>
    </lineage>
</organism>
<dbReference type="PANTHER" id="PTHR42691:SF1">
    <property type="entry name" value="ASPARTATE AMINOTRANSFERASE YHDR-RELATED"/>
    <property type="match status" value="1"/>
</dbReference>
<dbReference type="Proteomes" id="UP000431080">
    <property type="component" value="Unassembled WGS sequence"/>
</dbReference>
<dbReference type="InterPro" id="IPR004839">
    <property type="entry name" value="Aminotransferase_I/II_large"/>
</dbReference>
<name>A0A6I2F4F6_9MICO</name>